<evidence type="ECO:0000256" key="1">
    <source>
        <dbReference type="ARBA" id="ARBA00004141"/>
    </source>
</evidence>
<keyword evidence="3 9" id="KW-0812">Transmembrane</keyword>
<feature type="transmembrane region" description="Helical" evidence="9">
    <location>
        <begin position="375"/>
        <end position="393"/>
    </location>
</feature>
<dbReference type="OrthoDB" id="8193922at2759"/>
<keyword evidence="7" id="KW-0675">Receptor</keyword>
<gene>
    <name evidence="11" type="ORF">Cfor_06566</name>
</gene>
<feature type="domain" description="G-protein coupled receptors family 1 profile" evidence="10">
    <location>
        <begin position="354"/>
        <end position="604"/>
    </location>
</feature>
<evidence type="ECO:0000313" key="11">
    <source>
        <dbReference type="EMBL" id="GFG28626.1"/>
    </source>
</evidence>
<keyword evidence="4 9" id="KW-1133">Transmembrane helix</keyword>
<accession>A0A6L2P8J1</accession>
<organism evidence="11 12">
    <name type="scientific">Coptotermes formosanus</name>
    <name type="common">Formosan subterranean termite</name>
    <dbReference type="NCBI Taxonomy" id="36987"/>
    <lineage>
        <taxon>Eukaryota</taxon>
        <taxon>Metazoa</taxon>
        <taxon>Ecdysozoa</taxon>
        <taxon>Arthropoda</taxon>
        <taxon>Hexapoda</taxon>
        <taxon>Insecta</taxon>
        <taxon>Pterygota</taxon>
        <taxon>Neoptera</taxon>
        <taxon>Polyneoptera</taxon>
        <taxon>Dictyoptera</taxon>
        <taxon>Blattodea</taxon>
        <taxon>Blattoidea</taxon>
        <taxon>Termitoidae</taxon>
        <taxon>Rhinotermitidae</taxon>
        <taxon>Coptotermes</taxon>
    </lineage>
</organism>
<dbReference type="PANTHER" id="PTHR24243:SF208">
    <property type="entry name" value="PYROKININ-1 RECEPTOR"/>
    <property type="match status" value="1"/>
</dbReference>
<dbReference type="PANTHER" id="PTHR24243">
    <property type="entry name" value="G-PROTEIN COUPLED RECEPTOR"/>
    <property type="match status" value="1"/>
</dbReference>
<protein>
    <recommendedName>
        <fullName evidence="10">G-protein coupled receptors family 1 profile domain-containing protein</fullName>
    </recommendedName>
</protein>
<dbReference type="PRINTS" id="PR00237">
    <property type="entry name" value="GPCRRHODOPSN"/>
</dbReference>
<evidence type="ECO:0000256" key="8">
    <source>
        <dbReference type="ARBA" id="ARBA00023224"/>
    </source>
</evidence>
<keyword evidence="5" id="KW-0297">G-protein coupled receptor</keyword>
<feature type="transmembrane region" description="Helical" evidence="9">
    <location>
        <begin position="413"/>
        <end position="432"/>
    </location>
</feature>
<dbReference type="GO" id="GO:0004930">
    <property type="term" value="F:G protein-coupled receptor activity"/>
    <property type="evidence" value="ECO:0007669"/>
    <property type="project" value="UniProtKB-KW"/>
</dbReference>
<comment type="caution">
    <text evidence="11">The sequence shown here is derived from an EMBL/GenBank/DDBJ whole genome shotgun (WGS) entry which is preliminary data.</text>
</comment>
<dbReference type="InterPro" id="IPR000276">
    <property type="entry name" value="GPCR_Rhodpsn"/>
</dbReference>
<feature type="transmembrane region" description="Helical" evidence="9">
    <location>
        <begin position="548"/>
        <end position="568"/>
    </location>
</feature>
<evidence type="ECO:0000256" key="7">
    <source>
        <dbReference type="ARBA" id="ARBA00023170"/>
    </source>
</evidence>
<feature type="transmembrane region" description="Helical" evidence="9">
    <location>
        <begin position="499"/>
        <end position="519"/>
    </location>
</feature>
<feature type="transmembrane region" description="Helical" evidence="9">
    <location>
        <begin position="588"/>
        <end position="607"/>
    </location>
</feature>
<comment type="subcellular location">
    <subcellularLocation>
        <location evidence="1">Membrane</location>
        <topology evidence="1">Multi-pass membrane protein</topology>
    </subcellularLocation>
</comment>
<keyword evidence="6 9" id="KW-0472">Membrane</keyword>
<keyword evidence="12" id="KW-1185">Reference proteome</keyword>
<evidence type="ECO:0000259" key="10">
    <source>
        <dbReference type="PROSITE" id="PS50262"/>
    </source>
</evidence>
<dbReference type="AlphaFoldDB" id="A0A6L2P8J1"/>
<dbReference type="CDD" id="cd00637">
    <property type="entry name" value="7tm_classA_rhodopsin-like"/>
    <property type="match status" value="1"/>
</dbReference>
<evidence type="ECO:0000256" key="3">
    <source>
        <dbReference type="ARBA" id="ARBA00022692"/>
    </source>
</evidence>
<dbReference type="Gene3D" id="1.20.1070.10">
    <property type="entry name" value="Rhodopsin 7-helix transmembrane proteins"/>
    <property type="match status" value="1"/>
</dbReference>
<evidence type="ECO:0000256" key="4">
    <source>
        <dbReference type="ARBA" id="ARBA00022989"/>
    </source>
</evidence>
<feature type="transmembrane region" description="Helical" evidence="9">
    <location>
        <begin position="453"/>
        <end position="475"/>
    </location>
</feature>
<dbReference type="SUPFAM" id="SSF81321">
    <property type="entry name" value="Family A G protein-coupled receptor-like"/>
    <property type="match status" value="1"/>
</dbReference>
<name>A0A6L2P8J1_COPFO</name>
<dbReference type="InParanoid" id="A0A6L2P8J1"/>
<feature type="transmembrane region" description="Helical" evidence="9">
    <location>
        <begin position="341"/>
        <end position="363"/>
    </location>
</feature>
<dbReference type="Pfam" id="PF00001">
    <property type="entry name" value="7tm_1"/>
    <property type="match status" value="1"/>
</dbReference>
<evidence type="ECO:0000256" key="9">
    <source>
        <dbReference type="SAM" id="Phobius"/>
    </source>
</evidence>
<evidence type="ECO:0000256" key="5">
    <source>
        <dbReference type="ARBA" id="ARBA00023040"/>
    </source>
</evidence>
<evidence type="ECO:0000313" key="12">
    <source>
        <dbReference type="Proteomes" id="UP000502823"/>
    </source>
</evidence>
<dbReference type="InterPro" id="IPR017452">
    <property type="entry name" value="GPCR_Rhodpsn_7TM"/>
</dbReference>
<keyword evidence="8" id="KW-0807">Transducer</keyword>
<dbReference type="EMBL" id="BLKM01000077">
    <property type="protein sequence ID" value="GFG28626.1"/>
    <property type="molecule type" value="Genomic_DNA"/>
</dbReference>
<comment type="similarity">
    <text evidence="2">Belongs to the G-protein coupled receptor 1 family.</text>
</comment>
<dbReference type="GO" id="GO:0016020">
    <property type="term" value="C:membrane"/>
    <property type="evidence" value="ECO:0007669"/>
    <property type="project" value="UniProtKB-SubCell"/>
</dbReference>
<evidence type="ECO:0000256" key="6">
    <source>
        <dbReference type="ARBA" id="ARBA00023136"/>
    </source>
</evidence>
<dbReference type="PROSITE" id="PS50262">
    <property type="entry name" value="G_PROTEIN_RECEP_F1_2"/>
    <property type="match status" value="1"/>
</dbReference>
<dbReference type="Proteomes" id="UP000502823">
    <property type="component" value="Unassembled WGS sequence"/>
</dbReference>
<evidence type="ECO:0000256" key="2">
    <source>
        <dbReference type="ARBA" id="ARBA00010663"/>
    </source>
</evidence>
<proteinExistence type="inferred from homology"/>
<reference evidence="12" key="1">
    <citation type="submission" date="2020-01" db="EMBL/GenBank/DDBJ databases">
        <title>Draft genome sequence of the Termite Coptotermes fromosanus.</title>
        <authorList>
            <person name="Itakura S."/>
            <person name="Yosikawa Y."/>
            <person name="Umezawa K."/>
        </authorList>
    </citation>
    <scope>NUCLEOTIDE SEQUENCE [LARGE SCALE GENOMIC DNA]</scope>
</reference>
<sequence length="638" mass="71064">MLGDGKRAAGCRPTARAEVEDMINHASILTAITILHLAFVTFTLDTYKKDAAIWSQTGTTNDGKDNSSGADSEQSTATNIPESFTYLANTLHNKSNTSLENLVSTFNISGYVGNCTDQDADGFQYISYDGESLPGLVSTAWELHAEFNALIETAMRFSCTENETLGHAVIAMSQTYVDKCTEFVVALNGTSAAVGDAAVLDTAADLYRNSIRHVESVRKLVEHLTEMISEESKIDAVYKIMNQQAEEASLFNLSSVWETIVLEQNEVVSVVKNCSERAGNMSKHREENPFIKAITSSNISRFLDADYWADRIEEETHVLQTQQTNLSVLQQDDFVQYKLKAVIMAIVLLVGMAGNGLLLTIFIRHKETRTLPNSMLINLTVVDCVSLVLNLLLEYFRVTVPWQIGLLACKLFFFFRYVFVGVSTYSVVMISFQRFVAVKGLHSLAWCHQGKKAKYFLIAAVWALGVILSVPHALIADINRALCSEISRHNFGPVCTADLILFCVVPLITAAAFSGVTAYRIRRSIRRMPGEATGHEQLKHNRMVSSNVLVALVVLFVVSYTPDFLFKFLTIQAGITLPDWQFNLVNVITYYLRFVNCCLNPIVLFVMSARYRGYIKRYCGQRKTQPASKSESSIETTL</sequence>